<dbReference type="PANTHER" id="PTHR42879:SF2">
    <property type="entry name" value="3-OXOACYL-[ACYL-CARRIER-PROTEIN] REDUCTASE FABG"/>
    <property type="match status" value="1"/>
</dbReference>
<evidence type="ECO:0000256" key="2">
    <source>
        <dbReference type="ARBA" id="ARBA00023002"/>
    </source>
</evidence>
<dbReference type="InterPro" id="IPR050259">
    <property type="entry name" value="SDR"/>
</dbReference>
<dbReference type="GO" id="GO:0016491">
    <property type="term" value="F:oxidoreductase activity"/>
    <property type="evidence" value="ECO:0007669"/>
    <property type="project" value="UniProtKB-KW"/>
</dbReference>
<dbReference type="SMART" id="SM00822">
    <property type="entry name" value="PKS_KR"/>
    <property type="match status" value="1"/>
</dbReference>
<dbReference type="NCBIfam" id="NF009466">
    <property type="entry name" value="PRK12826.1-2"/>
    <property type="match status" value="1"/>
</dbReference>
<evidence type="ECO:0000313" key="5">
    <source>
        <dbReference type="Proteomes" id="UP000000637"/>
    </source>
</evidence>
<dbReference type="AlphaFoldDB" id="A1R756"/>
<dbReference type="STRING" id="290340.AAur_2331"/>
<accession>A1R756</accession>
<dbReference type="Gene3D" id="3.40.50.720">
    <property type="entry name" value="NAD(P)-binding Rossmann-like Domain"/>
    <property type="match status" value="1"/>
</dbReference>
<keyword evidence="2" id="KW-0560">Oxidoreductase</keyword>
<evidence type="ECO:0000313" key="4">
    <source>
        <dbReference type="EMBL" id="ABM07472.1"/>
    </source>
</evidence>
<dbReference type="SUPFAM" id="SSF51735">
    <property type="entry name" value="NAD(P)-binding Rossmann-fold domains"/>
    <property type="match status" value="1"/>
</dbReference>
<sequence>MVVGASRGIGKACALELAASGHDIVIFYRQDDEGAARTVEAIQELGRKALAVRVDVSVEADVRAAFRAVLKDFGRIRSVVYSSGITADGLLATMSLNNWDRVISTNLTGAFLVCRESVKALRKTGGSIVLISSTSGISGQPGQANYSATKGGINALTQSMAKEMASFGIRVNAVAPGFTNTDMLKQMDAKARREYTQHIPLQRIGEPHEIAAAVAFLIGHQSSYITGQVLAVDGGLTS</sequence>
<dbReference type="HOGENOM" id="CLU_010194_1_3_11"/>
<organism evidence="4 5">
    <name type="scientific">Paenarthrobacter aurescens (strain TC1)</name>
    <dbReference type="NCBI Taxonomy" id="290340"/>
    <lineage>
        <taxon>Bacteria</taxon>
        <taxon>Bacillati</taxon>
        <taxon>Actinomycetota</taxon>
        <taxon>Actinomycetes</taxon>
        <taxon>Micrococcales</taxon>
        <taxon>Micrococcaceae</taxon>
        <taxon>Paenarthrobacter</taxon>
    </lineage>
</organism>
<reference evidence="4 5" key="1">
    <citation type="journal article" date="2006" name="PLoS Genet.">
        <title>Secrets of soil survival revealed by the genome sequence of Arthrobacter aurescens TC1.</title>
        <authorList>
            <person name="Mongodin E.F."/>
            <person name="Shapir N."/>
            <person name="Daugherty S.C."/>
            <person name="DeBoy R.T."/>
            <person name="Emerson J.B."/>
            <person name="Shvartzbeyn A."/>
            <person name="Radune D."/>
            <person name="Vamathevan J."/>
            <person name="Riggs F."/>
            <person name="Grinberg V."/>
            <person name="Khouri H."/>
            <person name="Wackett L.P."/>
            <person name="Nelson K.E."/>
            <person name="Sadowsky M.J."/>
        </authorList>
    </citation>
    <scope>NUCLEOTIDE SEQUENCE [LARGE SCALE GENOMIC DNA]</scope>
    <source>
        <strain evidence="4 5">TC1</strain>
    </source>
</reference>
<dbReference type="PRINTS" id="PR00081">
    <property type="entry name" value="GDHRDH"/>
</dbReference>
<dbReference type="InterPro" id="IPR020904">
    <property type="entry name" value="Sc_DH/Rdtase_CS"/>
</dbReference>
<evidence type="ECO:0000259" key="3">
    <source>
        <dbReference type="SMART" id="SM00822"/>
    </source>
</evidence>
<dbReference type="GO" id="GO:0032787">
    <property type="term" value="P:monocarboxylic acid metabolic process"/>
    <property type="evidence" value="ECO:0007669"/>
    <property type="project" value="UniProtKB-ARBA"/>
</dbReference>
<dbReference type="PRINTS" id="PR00080">
    <property type="entry name" value="SDRFAMILY"/>
</dbReference>
<dbReference type="InterPro" id="IPR057326">
    <property type="entry name" value="KR_dom"/>
</dbReference>
<dbReference type="EMBL" id="CP000474">
    <property type="protein sequence ID" value="ABM07472.1"/>
    <property type="molecule type" value="Genomic_DNA"/>
</dbReference>
<dbReference type="PANTHER" id="PTHR42879">
    <property type="entry name" value="3-OXOACYL-(ACYL-CARRIER-PROTEIN) REDUCTASE"/>
    <property type="match status" value="1"/>
</dbReference>
<proteinExistence type="inferred from homology"/>
<dbReference type="FunFam" id="3.40.50.720:FF:000173">
    <property type="entry name" value="3-oxoacyl-[acyl-carrier protein] reductase"/>
    <property type="match status" value="1"/>
</dbReference>
<keyword evidence="5" id="KW-1185">Reference proteome</keyword>
<evidence type="ECO:0000256" key="1">
    <source>
        <dbReference type="ARBA" id="ARBA00006484"/>
    </source>
</evidence>
<dbReference type="Proteomes" id="UP000000637">
    <property type="component" value="Chromosome"/>
</dbReference>
<comment type="similarity">
    <text evidence="1">Belongs to the short-chain dehydrogenases/reductases (SDR) family.</text>
</comment>
<dbReference type="InterPro" id="IPR002347">
    <property type="entry name" value="SDR_fam"/>
</dbReference>
<name>A1R756_PAEAT</name>
<protein>
    <submittedName>
        <fullName evidence="4">3-oxoacyl-(Acyl carrier protein) reductase</fullName>
    </submittedName>
</protein>
<dbReference type="PROSITE" id="PS00061">
    <property type="entry name" value="ADH_SHORT"/>
    <property type="match status" value="1"/>
</dbReference>
<dbReference type="Pfam" id="PF13561">
    <property type="entry name" value="adh_short_C2"/>
    <property type="match status" value="1"/>
</dbReference>
<dbReference type="KEGG" id="aau:AAur_2331"/>
<feature type="domain" description="Ketoreductase" evidence="3">
    <location>
        <begin position="1"/>
        <end position="177"/>
    </location>
</feature>
<dbReference type="InterPro" id="IPR036291">
    <property type="entry name" value="NAD(P)-bd_dom_sf"/>
</dbReference>
<gene>
    <name evidence="4" type="ordered locus">AAur_2331</name>
</gene>
<dbReference type="eggNOG" id="COG1028">
    <property type="taxonomic scope" value="Bacteria"/>
</dbReference>